<evidence type="ECO:0000313" key="2">
    <source>
        <dbReference type="Proteomes" id="UP001595851"/>
    </source>
</evidence>
<gene>
    <name evidence="1" type="ORF">ACFOY2_01815</name>
</gene>
<dbReference type="EMBL" id="JBHSBI010000001">
    <property type="protein sequence ID" value="MFC4005941.1"/>
    <property type="molecule type" value="Genomic_DNA"/>
</dbReference>
<evidence type="ECO:0000313" key="1">
    <source>
        <dbReference type="EMBL" id="MFC4005941.1"/>
    </source>
</evidence>
<accession>A0ABV8FW56</accession>
<protein>
    <submittedName>
        <fullName evidence="1">Uncharacterized protein</fullName>
    </submittedName>
</protein>
<organism evidence="1 2">
    <name type="scientific">Nonomuraea purpurea</name>
    <dbReference type="NCBI Taxonomy" id="1849276"/>
    <lineage>
        <taxon>Bacteria</taxon>
        <taxon>Bacillati</taxon>
        <taxon>Actinomycetota</taxon>
        <taxon>Actinomycetes</taxon>
        <taxon>Streptosporangiales</taxon>
        <taxon>Streptosporangiaceae</taxon>
        <taxon>Nonomuraea</taxon>
    </lineage>
</organism>
<sequence>MLADDLPADDHSAAGPVQATVIRDPGDLPATHQRLRQLGDPDNGIVVLRPVPYSGSTKDLLFCVLEGLGKSLPARLPAPLRPWQQTLAWVTGYRLSHLIVDRAHTMPPQLAPYLRELIGPPRANRTRLWLIDASRTTASSVITAMHGEADARVTVSGPEDLDRLRPRPPSTAIASTVGDLIPDDLPDDNFLTFRAACIRSLDRSIADRVDQLWLRTFTDARAWLSSHRRLGEVHQAPTQLALPLSLHLAARLYRSATDGEALVRLRATKRPSCATGCCCTTRPGPASPGWATA</sequence>
<proteinExistence type="predicted"/>
<keyword evidence="2" id="KW-1185">Reference proteome</keyword>
<reference evidence="2" key="1">
    <citation type="journal article" date="2019" name="Int. J. Syst. Evol. Microbiol.">
        <title>The Global Catalogue of Microorganisms (GCM) 10K type strain sequencing project: providing services to taxonomists for standard genome sequencing and annotation.</title>
        <authorList>
            <consortium name="The Broad Institute Genomics Platform"/>
            <consortium name="The Broad Institute Genome Sequencing Center for Infectious Disease"/>
            <person name="Wu L."/>
            <person name="Ma J."/>
        </authorList>
    </citation>
    <scope>NUCLEOTIDE SEQUENCE [LARGE SCALE GENOMIC DNA]</scope>
    <source>
        <strain evidence="2">TBRC 1276</strain>
    </source>
</reference>
<name>A0ABV8FW56_9ACTN</name>
<dbReference type="Proteomes" id="UP001595851">
    <property type="component" value="Unassembled WGS sequence"/>
</dbReference>
<dbReference type="RefSeq" id="WP_379526107.1">
    <property type="nucleotide sequence ID" value="NZ_JBHSBI010000001.1"/>
</dbReference>
<comment type="caution">
    <text evidence="1">The sequence shown here is derived from an EMBL/GenBank/DDBJ whole genome shotgun (WGS) entry which is preliminary data.</text>
</comment>